<evidence type="ECO:0000256" key="3">
    <source>
        <dbReference type="ARBA" id="ARBA00022536"/>
    </source>
</evidence>
<feature type="binding site" evidence="14">
    <location>
        <position position="229"/>
    </location>
    <ligand>
        <name>Zn(2+)</name>
        <dbReference type="ChEBI" id="CHEBI:29105"/>
        <note>catalytic</note>
    </ligand>
</feature>
<comment type="subcellular location">
    <subcellularLocation>
        <location evidence="1 12">Secreted</location>
    </subcellularLocation>
</comment>
<dbReference type="PANTHER" id="PTHR10127:SF780">
    <property type="entry name" value="METALLOENDOPEPTIDASE"/>
    <property type="match status" value="1"/>
</dbReference>
<dbReference type="AlphaFoldDB" id="A0A090LR60"/>
<sequence length="483" mass="55941">MIFLKSIWTYIVFINVIKSKTNNQSDESRLIQEQIINDYKNTKETIKTLNKIENKIFQETNSNSLLIAENTIVQNNKKNDTTFEFEDAMENSELYEGDIMLTSSQSKHIIDVAESIAAKKNVDVSKIIKHDNNRNKRKITTLRRHKWTFPIKYYVDDFVSESLVDKGIKIIEEETCVKFTKSNGPIHGEPGLIYYYGKGCWSYVGKENDYHFQSISIGRGCQNVGVIQHETLHALGLNHEHDRVDRDSYIKIFMENVDYYEKYNFFKISPQDTSTYGIPYDYGSIMHYDTYAFSKNKQKTMVPIILIYEKTIGTIEKMSFDDIKMVNLHYCTGECYNSLTCYNGGYQDPKNCQKCRCVDGFAGKQCDEIPSHNSECPSTCYNVSPKQESIEISGMKNCIIHLRANKGEKINLIIEKAYFDYKKNVCISKNSLEIKYFEDKTTTGARFCGYDTNIQIISKNHHIVVMYSSIGINNNIKITFKKY</sequence>
<keyword evidence="10 13" id="KW-1015">Disulfide bond</keyword>
<dbReference type="PROSITE" id="PS01186">
    <property type="entry name" value="EGF_2"/>
    <property type="match status" value="1"/>
</dbReference>
<dbReference type="CDD" id="cd04280">
    <property type="entry name" value="ZnMc_astacin_like"/>
    <property type="match status" value="1"/>
</dbReference>
<evidence type="ECO:0000259" key="17">
    <source>
        <dbReference type="PROSITE" id="PS51864"/>
    </source>
</evidence>
<evidence type="ECO:0000256" key="12">
    <source>
        <dbReference type="PIRNR" id="PIRNR036365"/>
    </source>
</evidence>
<name>A0A090LR60_STRRB</name>
<dbReference type="OMA" id="PSHNSEC"/>
<evidence type="ECO:0000256" key="4">
    <source>
        <dbReference type="ARBA" id="ARBA00022670"/>
    </source>
</evidence>
<evidence type="ECO:0000256" key="8">
    <source>
        <dbReference type="ARBA" id="ARBA00022833"/>
    </source>
</evidence>
<dbReference type="InterPro" id="IPR000742">
    <property type="entry name" value="EGF"/>
</dbReference>
<dbReference type="PIRSF" id="PIRSF036365">
    <property type="entry name" value="Astacin_nematoda"/>
    <property type="match status" value="1"/>
</dbReference>
<feature type="domain" description="EGF-like" evidence="16">
    <location>
        <begin position="327"/>
        <end position="367"/>
    </location>
</feature>
<feature type="domain" description="Peptidase M12A" evidence="17">
    <location>
        <begin position="137"/>
        <end position="332"/>
    </location>
</feature>
<comment type="caution">
    <text evidence="13">Lacks conserved residue(s) required for the propagation of feature annotation.</text>
</comment>
<evidence type="ECO:0000256" key="11">
    <source>
        <dbReference type="ARBA" id="ARBA00023180"/>
    </source>
</evidence>
<dbReference type="InterPro" id="IPR017050">
    <property type="entry name" value="Metallopeptidase_nem"/>
</dbReference>
<dbReference type="WormBase" id="SRAE_2000528200">
    <property type="protein sequence ID" value="SRP01614"/>
    <property type="gene ID" value="WBGene00265542"/>
</dbReference>
<dbReference type="PROSITE" id="PS00022">
    <property type="entry name" value="EGF_1"/>
    <property type="match status" value="1"/>
</dbReference>
<comment type="cofactor">
    <cofactor evidence="14 15">
        <name>Zn(2+)</name>
        <dbReference type="ChEBI" id="CHEBI:29105"/>
    </cofactor>
    <text evidence="14 15">Binds 1 zinc ion per subunit.</text>
</comment>
<evidence type="ECO:0000256" key="14">
    <source>
        <dbReference type="PROSITE-ProRule" id="PRU01211"/>
    </source>
</evidence>
<keyword evidence="19" id="KW-1185">Reference proteome</keyword>
<dbReference type="GO" id="GO:0005576">
    <property type="term" value="C:extracellular region"/>
    <property type="evidence" value="ECO:0007669"/>
    <property type="project" value="UniProtKB-SubCell"/>
</dbReference>
<dbReference type="Gene3D" id="3.40.390.10">
    <property type="entry name" value="Collagenase (Catalytic Domain)"/>
    <property type="match status" value="1"/>
</dbReference>
<dbReference type="PROSITE" id="PS51864">
    <property type="entry name" value="ASTACIN"/>
    <property type="match status" value="1"/>
</dbReference>
<evidence type="ECO:0000256" key="15">
    <source>
        <dbReference type="RuleBase" id="RU361183"/>
    </source>
</evidence>
<keyword evidence="8 14" id="KW-0862">Zinc</keyword>
<keyword evidence="5 14" id="KW-0479">Metal-binding</keyword>
<keyword evidence="2 12" id="KW-0964">Secreted</keyword>
<evidence type="ECO:0000313" key="18">
    <source>
        <dbReference type="EMBL" id="CEF70657.1"/>
    </source>
</evidence>
<dbReference type="SUPFAM" id="SSF49854">
    <property type="entry name" value="Spermadhesin, CUB domain"/>
    <property type="match status" value="1"/>
</dbReference>
<dbReference type="InterPro" id="IPR000859">
    <property type="entry name" value="CUB_dom"/>
</dbReference>
<evidence type="ECO:0000259" key="16">
    <source>
        <dbReference type="PROSITE" id="PS50026"/>
    </source>
</evidence>
<dbReference type="Proteomes" id="UP000035682">
    <property type="component" value="Unplaced"/>
</dbReference>
<evidence type="ECO:0000256" key="9">
    <source>
        <dbReference type="ARBA" id="ARBA00023049"/>
    </source>
</evidence>
<dbReference type="InterPro" id="IPR035914">
    <property type="entry name" value="Sperma_CUB_dom_sf"/>
</dbReference>
<keyword evidence="4 14" id="KW-0645">Protease</keyword>
<dbReference type="PRINTS" id="PR00480">
    <property type="entry name" value="ASTACIN"/>
</dbReference>
<feature type="disulfide bond" evidence="13">
    <location>
        <begin position="331"/>
        <end position="341"/>
    </location>
</feature>
<keyword evidence="11" id="KW-0325">Glycoprotein</keyword>
<evidence type="ECO:0000256" key="1">
    <source>
        <dbReference type="ARBA" id="ARBA00004613"/>
    </source>
</evidence>
<dbReference type="GO" id="GO:0006508">
    <property type="term" value="P:proteolysis"/>
    <property type="evidence" value="ECO:0007669"/>
    <property type="project" value="UniProtKB-KW"/>
</dbReference>
<reference evidence="20" key="2">
    <citation type="submission" date="2020-12" db="UniProtKB">
        <authorList>
            <consortium name="WormBaseParasite"/>
        </authorList>
    </citation>
    <scope>IDENTIFICATION</scope>
</reference>
<evidence type="ECO:0000256" key="6">
    <source>
        <dbReference type="ARBA" id="ARBA00022729"/>
    </source>
</evidence>
<dbReference type="PROSITE" id="PS50026">
    <property type="entry name" value="EGF_3"/>
    <property type="match status" value="1"/>
</dbReference>
<dbReference type="Pfam" id="PF00431">
    <property type="entry name" value="CUB"/>
    <property type="match status" value="1"/>
</dbReference>
<protein>
    <recommendedName>
        <fullName evidence="12">Zinc metalloproteinase</fullName>
    </recommendedName>
</protein>
<gene>
    <name evidence="18 20 21" type="ORF">SRAE_2000528200</name>
</gene>
<evidence type="ECO:0000256" key="10">
    <source>
        <dbReference type="ARBA" id="ARBA00023157"/>
    </source>
</evidence>
<keyword evidence="6" id="KW-0732">Signal</keyword>
<feature type="binding site" evidence="14">
    <location>
        <position position="239"/>
    </location>
    <ligand>
        <name>Zn(2+)</name>
        <dbReference type="ChEBI" id="CHEBI:29105"/>
        <note>catalytic</note>
    </ligand>
</feature>
<evidence type="ECO:0000256" key="13">
    <source>
        <dbReference type="PROSITE-ProRule" id="PRU00076"/>
    </source>
</evidence>
<proteinExistence type="predicted"/>
<dbReference type="Gene3D" id="2.60.120.290">
    <property type="entry name" value="Spermadhesin, CUB domain"/>
    <property type="match status" value="1"/>
</dbReference>
<dbReference type="RefSeq" id="XP_024509853.1">
    <property type="nucleotide sequence ID" value="XM_024644278.1"/>
</dbReference>
<evidence type="ECO:0000256" key="2">
    <source>
        <dbReference type="ARBA" id="ARBA00022525"/>
    </source>
</evidence>
<dbReference type="Pfam" id="PF01400">
    <property type="entry name" value="Astacin"/>
    <property type="match status" value="1"/>
</dbReference>
<keyword evidence="7 14" id="KW-0378">Hydrolase</keyword>
<evidence type="ECO:0000256" key="7">
    <source>
        <dbReference type="ARBA" id="ARBA00022801"/>
    </source>
</evidence>
<reference evidence="18 19" key="1">
    <citation type="submission" date="2014-09" db="EMBL/GenBank/DDBJ databases">
        <authorList>
            <person name="Martin A.A."/>
        </authorList>
    </citation>
    <scope>NUCLEOTIDE SEQUENCE</scope>
    <source>
        <strain evidence="19">ED321</strain>
        <strain evidence="18">ED321 Heterogonic</strain>
    </source>
</reference>
<dbReference type="OrthoDB" id="5913174at2759"/>
<dbReference type="InterPro" id="IPR001506">
    <property type="entry name" value="Peptidase_M12A"/>
</dbReference>
<dbReference type="GeneID" id="36383035"/>
<dbReference type="PANTHER" id="PTHR10127">
    <property type="entry name" value="DISCOIDIN, CUB, EGF, LAMININ , AND ZINC METALLOPROTEASE DOMAIN CONTAINING"/>
    <property type="match status" value="1"/>
</dbReference>
<dbReference type="GO" id="GO:0008270">
    <property type="term" value="F:zinc ion binding"/>
    <property type="evidence" value="ECO:0007669"/>
    <property type="project" value="UniProtKB-UniRule"/>
</dbReference>
<keyword evidence="3 13" id="KW-0245">EGF-like domain</keyword>
<evidence type="ECO:0000256" key="5">
    <source>
        <dbReference type="ARBA" id="ARBA00022723"/>
    </source>
</evidence>
<evidence type="ECO:0000313" key="21">
    <source>
        <dbReference type="WormBase" id="SRAE_2000528200"/>
    </source>
</evidence>
<keyword evidence="9 14" id="KW-0482">Metalloprotease</keyword>
<feature type="disulfide bond" evidence="14">
    <location>
        <begin position="176"/>
        <end position="331"/>
    </location>
</feature>
<evidence type="ECO:0000313" key="20">
    <source>
        <dbReference type="WBParaSite" id="SRAE_2000528200.1"/>
    </source>
</evidence>
<feature type="disulfide bond" evidence="13">
    <location>
        <begin position="357"/>
        <end position="366"/>
    </location>
</feature>
<evidence type="ECO:0000313" key="19">
    <source>
        <dbReference type="Proteomes" id="UP000035682"/>
    </source>
</evidence>
<dbReference type="WBParaSite" id="SRAE_2000528200.1">
    <property type="protein sequence ID" value="SRAE_2000528200.1"/>
    <property type="gene ID" value="WBGene00265542"/>
</dbReference>
<dbReference type="GO" id="GO:0018996">
    <property type="term" value="P:molting cycle, collagen and cuticulin-based cuticle"/>
    <property type="evidence" value="ECO:0007669"/>
    <property type="project" value="InterPro"/>
</dbReference>
<organism evidence="18">
    <name type="scientific">Strongyloides ratti</name>
    <name type="common">Parasitic roundworm</name>
    <dbReference type="NCBI Taxonomy" id="34506"/>
    <lineage>
        <taxon>Eukaryota</taxon>
        <taxon>Metazoa</taxon>
        <taxon>Ecdysozoa</taxon>
        <taxon>Nematoda</taxon>
        <taxon>Chromadorea</taxon>
        <taxon>Rhabditida</taxon>
        <taxon>Tylenchina</taxon>
        <taxon>Panagrolaimomorpha</taxon>
        <taxon>Strongyloidoidea</taxon>
        <taxon>Strongyloididae</taxon>
        <taxon>Strongyloides</taxon>
    </lineage>
</organism>
<dbReference type="EMBL" id="LN609529">
    <property type="protein sequence ID" value="CEF70657.1"/>
    <property type="molecule type" value="Genomic_DNA"/>
</dbReference>
<dbReference type="SUPFAM" id="SSF55486">
    <property type="entry name" value="Metalloproteases ('zincins'), catalytic domain"/>
    <property type="match status" value="1"/>
</dbReference>
<dbReference type="SMART" id="SM00235">
    <property type="entry name" value="ZnMc"/>
    <property type="match status" value="1"/>
</dbReference>
<feature type="binding site" evidence="14">
    <location>
        <position position="233"/>
    </location>
    <ligand>
        <name>Zn(2+)</name>
        <dbReference type="ChEBI" id="CHEBI:29105"/>
        <note>catalytic</note>
    </ligand>
</feature>
<dbReference type="InterPro" id="IPR034035">
    <property type="entry name" value="Astacin-like_dom"/>
</dbReference>
<feature type="active site" evidence="14">
    <location>
        <position position="230"/>
    </location>
</feature>
<dbReference type="GO" id="GO:0004222">
    <property type="term" value="F:metalloendopeptidase activity"/>
    <property type="evidence" value="ECO:0007669"/>
    <property type="project" value="UniProtKB-UniRule"/>
</dbReference>
<dbReference type="CTD" id="36383035"/>
<accession>A0A090LR60</accession>
<dbReference type="InterPro" id="IPR024079">
    <property type="entry name" value="MetalloPept_cat_dom_sf"/>
</dbReference>
<dbReference type="InterPro" id="IPR006026">
    <property type="entry name" value="Peptidase_Metallo"/>
</dbReference>